<dbReference type="GO" id="GO:0005975">
    <property type="term" value="P:carbohydrate metabolic process"/>
    <property type="evidence" value="ECO:0007669"/>
    <property type="project" value="InterPro"/>
</dbReference>
<keyword evidence="5" id="KW-0325">Glycoprotein</keyword>
<keyword evidence="4" id="KW-1015">Disulfide bond</keyword>
<feature type="domain" description="P-type" evidence="9">
    <location>
        <begin position="41"/>
        <end position="94"/>
    </location>
</feature>
<dbReference type="GO" id="GO:0030246">
    <property type="term" value="F:carbohydrate binding"/>
    <property type="evidence" value="ECO:0007669"/>
    <property type="project" value="InterPro"/>
</dbReference>
<dbReference type="InterPro" id="IPR011013">
    <property type="entry name" value="Gal_mutarotase_sf_dom"/>
</dbReference>
<dbReference type="InterPro" id="IPR013780">
    <property type="entry name" value="Glyco_hydro_b"/>
</dbReference>
<evidence type="ECO:0000256" key="6">
    <source>
        <dbReference type="PROSITE-ProRule" id="PRU00779"/>
    </source>
</evidence>
<dbReference type="GO" id="GO:0004558">
    <property type="term" value="F:alpha-1,4-glucosidase activity"/>
    <property type="evidence" value="ECO:0007669"/>
    <property type="project" value="TreeGrafter"/>
</dbReference>
<dbReference type="CDD" id="cd00111">
    <property type="entry name" value="Trefoil"/>
    <property type="match status" value="1"/>
</dbReference>
<dbReference type="STRING" id="307972.A0A2G8LBT9"/>
<sequence>MGRLNQVIITVVCFFVFAFLIMVPLSIIGTRPYSMWQFENVQCQETESFYENDRIDCFPEYEKPTYRMCLMRGCCWRRVNWDKDQRIPECYLPSNIGYRVIGEEQGTNLGFYVDLKRLDTPPFFDQPVMEFLRFQVEYQKENRLHIKIFQYRYVERQHLRVYYKYEEEEQKTWNPRFEIPIELPREEKMVGFKDYEVNYTRNPFQIKITRPSSGGVLFDTGIGGFIFEEQFIQFSTLLQTTAIFGFGEHRHKRLRHEVLEWPTWGMWNNDADPDDSQSNLHGQHPFYIGIEPSGDAHGVYFANSNAQEVSIIPMPALTWRTVGGIVNLYFYSGPSPEDVVAQHTEVVGRPAIPPYWALGLHLGREDFNDVATMQAMVDRNEAAGIPFDVLYSGVEITDSYRMFTYDETNFDGLPEFTQMLNDTGRKFIITMTPGIPKHVPEPKTYYTPYYYLEKYGLLVNISNSTQRPVTAQQWAGEVVFPDYTNPLTRDWLGSYLNELHDQFPFHGIIITDNEPTNYVNGSKMGCQNKKLNFPPYVPHLQSRMLYQNTICMESKYSVGEHYDVHSLFGLYSAEAFYMAATQVFHDKRTLLLSRSTFPGSGRFAGYWLGKNHFTWEDLRYSIITMLEFNEFGIPLVGPNICGYYDNDELTPDEKIELCTRWIQVGCFYPMARFFRGRDQGDSDPASWGEPLLGNVKRALETRYSLLPYIYTLFYHAHLDGFTVARPIFNEFPYEDRAHTWNVDWEFLLGPALLVAPALEPTNGGTTPVSVYIPDDRFYNYHSGLQVPNGQKGTNITVNIPIDEVSMFIRGGYIIPTQQPGNMSYHSRLNDMELLVALSEGDLGVARGDMFWDDGDSFEPYESKRDLLVEFFADSNRIDIFVQRNNLLLFKPEIELPHITSVRFYGRRNDPGSRVTVDHVELEPEQIDYDTGNRVLLLTGLHMDITSDHVVEIGATSLP</sequence>
<evidence type="ECO:0000256" key="7">
    <source>
        <dbReference type="RuleBase" id="RU361185"/>
    </source>
</evidence>
<dbReference type="Gene3D" id="4.10.110.10">
    <property type="entry name" value="Spasmolytic Protein, domain 1"/>
    <property type="match status" value="1"/>
</dbReference>
<keyword evidence="11" id="KW-1185">Reference proteome</keyword>
<dbReference type="Pfam" id="PF00088">
    <property type="entry name" value="Trefoil"/>
    <property type="match status" value="1"/>
</dbReference>
<keyword evidence="8" id="KW-0812">Transmembrane</keyword>
<keyword evidence="7" id="KW-0326">Glycosidase</keyword>
<dbReference type="Gene3D" id="3.20.20.80">
    <property type="entry name" value="Glycosidases"/>
    <property type="match status" value="1"/>
</dbReference>
<dbReference type="InterPro" id="IPR017853">
    <property type="entry name" value="GH"/>
</dbReference>
<dbReference type="InterPro" id="IPR000322">
    <property type="entry name" value="Glyco_hydro_31_TIM"/>
</dbReference>
<dbReference type="SUPFAM" id="SSF74650">
    <property type="entry name" value="Galactose mutarotase-like"/>
    <property type="match status" value="1"/>
</dbReference>
<evidence type="ECO:0000256" key="1">
    <source>
        <dbReference type="ARBA" id="ARBA00004370"/>
    </source>
</evidence>
<dbReference type="InterPro" id="IPR048395">
    <property type="entry name" value="Glyco_hydro_31_C"/>
</dbReference>
<dbReference type="OrthoDB" id="5839090at2759"/>
<evidence type="ECO:0000256" key="8">
    <source>
        <dbReference type="SAM" id="Phobius"/>
    </source>
</evidence>
<name>A0A2G8LBT9_STIJA</name>
<dbReference type="GO" id="GO:0016020">
    <property type="term" value="C:membrane"/>
    <property type="evidence" value="ECO:0007669"/>
    <property type="project" value="UniProtKB-SubCell"/>
</dbReference>
<dbReference type="AlphaFoldDB" id="A0A2G8LBT9"/>
<dbReference type="EMBL" id="MRZV01000133">
    <property type="protein sequence ID" value="PIK57738.1"/>
    <property type="molecule type" value="Genomic_DNA"/>
</dbReference>
<organism evidence="10 11">
    <name type="scientific">Stichopus japonicus</name>
    <name type="common">Sea cucumber</name>
    <dbReference type="NCBI Taxonomy" id="307972"/>
    <lineage>
        <taxon>Eukaryota</taxon>
        <taxon>Metazoa</taxon>
        <taxon>Echinodermata</taxon>
        <taxon>Eleutherozoa</taxon>
        <taxon>Echinozoa</taxon>
        <taxon>Holothuroidea</taxon>
        <taxon>Aspidochirotacea</taxon>
        <taxon>Aspidochirotida</taxon>
        <taxon>Stichopodidae</taxon>
        <taxon>Apostichopus</taxon>
    </lineage>
</organism>
<dbReference type="Pfam" id="PF21365">
    <property type="entry name" value="Glyco_hydro_31_3rd"/>
    <property type="match status" value="1"/>
</dbReference>
<keyword evidence="7" id="KW-0378">Hydrolase</keyword>
<comment type="subcellular location">
    <subcellularLocation>
        <location evidence="1">Membrane</location>
    </subcellularLocation>
</comment>
<protein>
    <submittedName>
        <fullName evidence="10">Chain A, Crystal Complex</fullName>
    </submittedName>
</protein>
<dbReference type="PANTHER" id="PTHR22762:SF133">
    <property type="entry name" value="P-TYPE DOMAIN-CONTAINING PROTEIN"/>
    <property type="match status" value="1"/>
</dbReference>
<dbReference type="Gene3D" id="2.60.40.1180">
    <property type="entry name" value="Golgi alpha-mannosidase II"/>
    <property type="match status" value="2"/>
</dbReference>
<evidence type="ECO:0000256" key="5">
    <source>
        <dbReference type="ARBA" id="ARBA00023180"/>
    </source>
</evidence>
<dbReference type="SUPFAM" id="SSF51445">
    <property type="entry name" value="(Trans)glycosidases"/>
    <property type="match status" value="1"/>
</dbReference>
<evidence type="ECO:0000259" key="9">
    <source>
        <dbReference type="PROSITE" id="PS51448"/>
    </source>
</evidence>
<keyword evidence="3 8" id="KW-0472">Membrane</keyword>
<evidence type="ECO:0000256" key="3">
    <source>
        <dbReference type="ARBA" id="ARBA00023136"/>
    </source>
</evidence>
<comment type="similarity">
    <text evidence="2 7">Belongs to the glycosyl hydrolase 31 family.</text>
</comment>
<comment type="caution">
    <text evidence="6">Lacks conserved residue(s) required for the propagation of feature annotation.</text>
</comment>
<keyword evidence="8" id="KW-1133">Transmembrane helix</keyword>
<gene>
    <name evidence="10" type="ORF">BSL78_05346</name>
</gene>
<dbReference type="PANTHER" id="PTHR22762">
    <property type="entry name" value="ALPHA-GLUCOSIDASE"/>
    <property type="match status" value="1"/>
</dbReference>
<comment type="caution">
    <text evidence="10">The sequence shown here is derived from an EMBL/GenBank/DDBJ whole genome shotgun (WGS) entry which is preliminary data.</text>
</comment>
<evidence type="ECO:0000256" key="4">
    <source>
        <dbReference type="ARBA" id="ARBA00023157"/>
    </source>
</evidence>
<proteinExistence type="inferred from homology"/>
<evidence type="ECO:0000313" key="10">
    <source>
        <dbReference type="EMBL" id="PIK57738.1"/>
    </source>
</evidence>
<feature type="transmembrane region" description="Helical" evidence="8">
    <location>
        <begin position="7"/>
        <end position="28"/>
    </location>
</feature>
<dbReference type="CDD" id="cd14752">
    <property type="entry name" value="GH31_N"/>
    <property type="match status" value="1"/>
</dbReference>
<evidence type="ECO:0000256" key="2">
    <source>
        <dbReference type="ARBA" id="ARBA00007806"/>
    </source>
</evidence>
<dbReference type="PROSITE" id="PS51448">
    <property type="entry name" value="P_TREFOIL_2"/>
    <property type="match status" value="1"/>
</dbReference>
<dbReference type="Pfam" id="PF01055">
    <property type="entry name" value="Glyco_hydro_31_2nd"/>
    <property type="match status" value="1"/>
</dbReference>
<accession>A0A2G8LBT9</accession>
<evidence type="ECO:0000313" key="11">
    <source>
        <dbReference type="Proteomes" id="UP000230750"/>
    </source>
</evidence>
<dbReference type="InterPro" id="IPR044913">
    <property type="entry name" value="P_trefoil_dom_sf"/>
</dbReference>
<dbReference type="Proteomes" id="UP000230750">
    <property type="component" value="Unassembled WGS sequence"/>
</dbReference>
<reference evidence="10 11" key="1">
    <citation type="journal article" date="2017" name="PLoS Biol.">
        <title>The sea cucumber genome provides insights into morphological evolution and visceral regeneration.</title>
        <authorList>
            <person name="Zhang X."/>
            <person name="Sun L."/>
            <person name="Yuan J."/>
            <person name="Sun Y."/>
            <person name="Gao Y."/>
            <person name="Zhang L."/>
            <person name="Li S."/>
            <person name="Dai H."/>
            <person name="Hamel J.F."/>
            <person name="Liu C."/>
            <person name="Yu Y."/>
            <person name="Liu S."/>
            <person name="Lin W."/>
            <person name="Guo K."/>
            <person name="Jin S."/>
            <person name="Xu P."/>
            <person name="Storey K.B."/>
            <person name="Huan P."/>
            <person name="Zhang T."/>
            <person name="Zhou Y."/>
            <person name="Zhang J."/>
            <person name="Lin C."/>
            <person name="Li X."/>
            <person name="Xing L."/>
            <person name="Huo D."/>
            <person name="Sun M."/>
            <person name="Wang L."/>
            <person name="Mercier A."/>
            <person name="Li F."/>
            <person name="Yang H."/>
            <person name="Xiang J."/>
        </authorList>
    </citation>
    <scope>NUCLEOTIDE SEQUENCE [LARGE SCALE GENOMIC DNA]</scope>
    <source>
        <strain evidence="10">Shaxun</strain>
        <tissue evidence="10">Muscle</tissue>
    </source>
</reference>
<dbReference type="Gene3D" id="2.60.40.1760">
    <property type="entry name" value="glycosyl hydrolase (family 31)"/>
    <property type="match status" value="1"/>
</dbReference>
<dbReference type="SUPFAM" id="SSF51011">
    <property type="entry name" value="Glycosyl hydrolase domain"/>
    <property type="match status" value="1"/>
</dbReference>
<dbReference type="InterPro" id="IPR000519">
    <property type="entry name" value="P_trefoil_dom"/>
</dbReference>